<reference evidence="5 6" key="1">
    <citation type="submission" date="2019-06" db="EMBL/GenBank/DDBJ databases">
        <title>Genome sequence of Litorilinea aerophila BAA-2444.</title>
        <authorList>
            <person name="Maclea K.S."/>
            <person name="Maurais E.G."/>
            <person name="Iannazzi L.C."/>
        </authorList>
    </citation>
    <scope>NUCLEOTIDE SEQUENCE [LARGE SCALE GENOMIC DNA]</scope>
    <source>
        <strain evidence="5 6">ATCC BAA-2444</strain>
    </source>
</reference>
<dbReference type="PANTHER" id="PTHR43432">
    <property type="entry name" value="SLR0285 PROTEIN"/>
    <property type="match status" value="1"/>
</dbReference>
<comment type="caution">
    <text evidence="5">The sequence shown here is derived from an EMBL/GenBank/DDBJ whole genome shotgun (WGS) entry which is preliminary data.</text>
</comment>
<feature type="domain" description="Elp3/MiaA/NifB-like radical SAM core" evidence="4">
    <location>
        <begin position="30"/>
        <end position="270"/>
    </location>
</feature>
<dbReference type="SFLD" id="SFLDG01084">
    <property type="entry name" value="Uncharacterised_Radical_SAM_Su"/>
    <property type="match status" value="1"/>
</dbReference>
<dbReference type="GO" id="GO:0051536">
    <property type="term" value="F:iron-sulfur cluster binding"/>
    <property type="evidence" value="ECO:0007669"/>
    <property type="project" value="UniProtKB-KW"/>
</dbReference>
<proteinExistence type="predicted"/>
<dbReference type="EMBL" id="VIGC01000003">
    <property type="protein sequence ID" value="TQE97370.1"/>
    <property type="molecule type" value="Genomic_DNA"/>
</dbReference>
<dbReference type="AlphaFoldDB" id="A0A540VKS2"/>
<dbReference type="InterPro" id="IPR006638">
    <property type="entry name" value="Elp3/MiaA/NifB-like_rSAM"/>
</dbReference>
<evidence type="ECO:0000256" key="2">
    <source>
        <dbReference type="ARBA" id="ARBA00023004"/>
    </source>
</evidence>
<evidence type="ECO:0000259" key="4">
    <source>
        <dbReference type="SMART" id="SM00729"/>
    </source>
</evidence>
<gene>
    <name evidence="5" type="ORF">FKZ61_02845</name>
</gene>
<accession>A0A540VKS2</accession>
<dbReference type="InterPro" id="IPR040086">
    <property type="entry name" value="MJ0683-like"/>
</dbReference>
<sequence>MEIMERTLPDHSVRPPSQALTRTGGFLAGFTHTLQPYIGCRFGCTYCYVQGLGVHRFHQPPLPWGHYAHPRAGIAERLGQELARHQARGRLERLAIFMSSATDPYQGLERRWRLSRACLDQFLAFPPGRLLVQTRSPLVEEDFPRLRALGERAWLSFTLETDQDEVRRVVTPWCPSIERRLETLAAAREAGLNVQIAVSPCLPFSSVASFGRLLLELADRVVVDSFVCGDGQGGRRTRATGIPELYEAQGWGDWQDEGPAQELYRWLAARMGDRAGWSQAGFRALAHPEQGRAD</sequence>
<evidence type="ECO:0000313" key="5">
    <source>
        <dbReference type="EMBL" id="TQE97370.1"/>
    </source>
</evidence>
<name>A0A540VKS2_9CHLR</name>
<dbReference type="Gene3D" id="3.80.30.30">
    <property type="match status" value="1"/>
</dbReference>
<dbReference type="SMART" id="SM00729">
    <property type="entry name" value="Elp3"/>
    <property type="match status" value="1"/>
</dbReference>
<dbReference type="SFLD" id="SFLDS00029">
    <property type="entry name" value="Radical_SAM"/>
    <property type="match status" value="1"/>
</dbReference>
<keyword evidence="2" id="KW-0408">Iron</keyword>
<dbReference type="GO" id="GO:0046872">
    <property type="term" value="F:metal ion binding"/>
    <property type="evidence" value="ECO:0007669"/>
    <property type="project" value="UniProtKB-KW"/>
</dbReference>
<dbReference type="CDD" id="cd01335">
    <property type="entry name" value="Radical_SAM"/>
    <property type="match status" value="1"/>
</dbReference>
<dbReference type="InParanoid" id="A0A540VKS2"/>
<keyword evidence="3" id="KW-0411">Iron-sulfur</keyword>
<dbReference type="Proteomes" id="UP000317371">
    <property type="component" value="Unassembled WGS sequence"/>
</dbReference>
<dbReference type="Pfam" id="PF04055">
    <property type="entry name" value="Radical_SAM"/>
    <property type="match status" value="1"/>
</dbReference>
<evidence type="ECO:0000313" key="6">
    <source>
        <dbReference type="Proteomes" id="UP000317371"/>
    </source>
</evidence>
<dbReference type="InterPro" id="IPR058240">
    <property type="entry name" value="rSAM_sf"/>
</dbReference>
<keyword evidence="6" id="KW-1185">Reference proteome</keyword>
<keyword evidence="1" id="KW-0479">Metal-binding</keyword>
<protein>
    <submittedName>
        <fullName evidence="5">Radical SAM protein</fullName>
    </submittedName>
</protein>
<dbReference type="GO" id="GO:0003824">
    <property type="term" value="F:catalytic activity"/>
    <property type="evidence" value="ECO:0007669"/>
    <property type="project" value="InterPro"/>
</dbReference>
<evidence type="ECO:0000256" key="1">
    <source>
        <dbReference type="ARBA" id="ARBA00022723"/>
    </source>
</evidence>
<dbReference type="OrthoDB" id="9785699at2"/>
<dbReference type="InterPro" id="IPR007197">
    <property type="entry name" value="rSAM"/>
</dbReference>
<evidence type="ECO:0000256" key="3">
    <source>
        <dbReference type="ARBA" id="ARBA00023014"/>
    </source>
</evidence>
<dbReference type="SUPFAM" id="SSF102114">
    <property type="entry name" value="Radical SAM enzymes"/>
    <property type="match status" value="1"/>
</dbReference>
<dbReference type="PANTHER" id="PTHR43432:SF3">
    <property type="entry name" value="SLR0285 PROTEIN"/>
    <property type="match status" value="1"/>
</dbReference>
<organism evidence="5 6">
    <name type="scientific">Litorilinea aerophila</name>
    <dbReference type="NCBI Taxonomy" id="1204385"/>
    <lineage>
        <taxon>Bacteria</taxon>
        <taxon>Bacillati</taxon>
        <taxon>Chloroflexota</taxon>
        <taxon>Caldilineae</taxon>
        <taxon>Caldilineales</taxon>
        <taxon>Caldilineaceae</taxon>
        <taxon>Litorilinea</taxon>
    </lineage>
</organism>